<reference evidence="6 7" key="1">
    <citation type="submission" date="2015-12" db="EMBL/GenBank/DDBJ databases">
        <authorList>
            <person name="Shamseldin A."/>
            <person name="Moawad H."/>
            <person name="Abd El-Rahim W.M."/>
            <person name="Sadowsky M.J."/>
        </authorList>
    </citation>
    <scope>NUCLEOTIDE SEQUENCE [LARGE SCALE GENOMIC DNA]</scope>
    <source>
        <strain evidence="6 7">JC234</strain>
    </source>
</reference>
<evidence type="ECO:0000259" key="5">
    <source>
        <dbReference type="PROSITE" id="PS51891"/>
    </source>
</evidence>
<sequence>MTERISHHGSCRCGLISADIDAEPVWQSYCHCRDCRKQTGAPVMAFVGFPLASLSWFGEPNRWRGAGGVTRMFCGHCGSQIGYTDERLKGEIYLALGFMEEPEAYPPHSHAFVERQLPFLHIADDLPRFEGFSVERPTMTTGKDG</sequence>
<dbReference type="InterPro" id="IPR006913">
    <property type="entry name" value="CENP-V/GFA"/>
</dbReference>
<dbReference type="OrthoDB" id="9807246at2"/>
<dbReference type="Gene3D" id="3.90.1590.10">
    <property type="entry name" value="glutathione-dependent formaldehyde- activating enzyme (gfa)"/>
    <property type="match status" value="1"/>
</dbReference>
<dbReference type="PANTHER" id="PTHR33337:SF40">
    <property type="entry name" value="CENP-V_GFA DOMAIN-CONTAINING PROTEIN-RELATED"/>
    <property type="match status" value="1"/>
</dbReference>
<evidence type="ECO:0000256" key="4">
    <source>
        <dbReference type="ARBA" id="ARBA00023239"/>
    </source>
</evidence>
<gene>
    <name evidence="6" type="ORF">AWJ14_11895</name>
</gene>
<dbReference type="RefSeq" id="WP_066182976.1">
    <property type="nucleotide sequence ID" value="NZ_LQZT01000048.1"/>
</dbReference>
<feature type="domain" description="CENP-V/GFA" evidence="5">
    <location>
        <begin position="7"/>
        <end position="106"/>
    </location>
</feature>
<comment type="similarity">
    <text evidence="1">Belongs to the Gfa family.</text>
</comment>
<comment type="caution">
    <text evidence="6">The sequence shown here is derived from an EMBL/GenBank/DDBJ whole genome shotgun (WGS) entry which is preliminary data.</text>
</comment>
<keyword evidence="3" id="KW-0862">Zinc</keyword>
<accession>A0A1C1YQZ0</accession>
<dbReference type="GO" id="GO:0046872">
    <property type="term" value="F:metal ion binding"/>
    <property type="evidence" value="ECO:0007669"/>
    <property type="project" value="UniProtKB-KW"/>
</dbReference>
<keyword evidence="7" id="KW-1185">Reference proteome</keyword>
<dbReference type="STRING" id="1480615.AWJ14_11895"/>
<organism evidence="6 7">
    <name type="scientific">Hoeflea olei</name>
    <dbReference type="NCBI Taxonomy" id="1480615"/>
    <lineage>
        <taxon>Bacteria</taxon>
        <taxon>Pseudomonadati</taxon>
        <taxon>Pseudomonadota</taxon>
        <taxon>Alphaproteobacteria</taxon>
        <taxon>Hyphomicrobiales</taxon>
        <taxon>Rhizobiaceae</taxon>
        <taxon>Hoeflea</taxon>
    </lineage>
</organism>
<dbReference type="InterPro" id="IPR011057">
    <property type="entry name" value="Mss4-like_sf"/>
</dbReference>
<dbReference type="AlphaFoldDB" id="A0A1C1YQZ0"/>
<evidence type="ECO:0000256" key="1">
    <source>
        <dbReference type="ARBA" id="ARBA00005495"/>
    </source>
</evidence>
<dbReference type="PROSITE" id="PS51891">
    <property type="entry name" value="CENP_V_GFA"/>
    <property type="match status" value="1"/>
</dbReference>
<protein>
    <submittedName>
        <fullName evidence="6">Aldehyde-activating protein</fullName>
    </submittedName>
</protein>
<dbReference type="EMBL" id="LQZT01000048">
    <property type="protein sequence ID" value="OCW55928.1"/>
    <property type="molecule type" value="Genomic_DNA"/>
</dbReference>
<dbReference type="Pfam" id="PF04828">
    <property type="entry name" value="GFA"/>
    <property type="match status" value="1"/>
</dbReference>
<keyword evidence="4" id="KW-0456">Lyase</keyword>
<evidence type="ECO:0000256" key="3">
    <source>
        <dbReference type="ARBA" id="ARBA00022833"/>
    </source>
</evidence>
<keyword evidence="2" id="KW-0479">Metal-binding</keyword>
<proteinExistence type="inferred from homology"/>
<name>A0A1C1YQZ0_9HYPH</name>
<dbReference type="Proteomes" id="UP000094795">
    <property type="component" value="Unassembled WGS sequence"/>
</dbReference>
<evidence type="ECO:0000313" key="6">
    <source>
        <dbReference type="EMBL" id="OCW55928.1"/>
    </source>
</evidence>
<evidence type="ECO:0000313" key="7">
    <source>
        <dbReference type="Proteomes" id="UP000094795"/>
    </source>
</evidence>
<evidence type="ECO:0000256" key="2">
    <source>
        <dbReference type="ARBA" id="ARBA00022723"/>
    </source>
</evidence>
<dbReference type="PANTHER" id="PTHR33337">
    <property type="entry name" value="GFA DOMAIN-CONTAINING PROTEIN"/>
    <property type="match status" value="1"/>
</dbReference>
<dbReference type="GO" id="GO:0016846">
    <property type="term" value="F:carbon-sulfur lyase activity"/>
    <property type="evidence" value="ECO:0007669"/>
    <property type="project" value="InterPro"/>
</dbReference>
<dbReference type="SUPFAM" id="SSF51316">
    <property type="entry name" value="Mss4-like"/>
    <property type="match status" value="1"/>
</dbReference>